<reference evidence="2" key="1">
    <citation type="submission" date="2016-10" db="EMBL/GenBank/DDBJ databases">
        <authorList>
            <person name="Varghese N."/>
            <person name="Submissions S."/>
        </authorList>
    </citation>
    <scope>NUCLEOTIDE SEQUENCE [LARGE SCALE GENOMIC DNA]</scope>
    <source>
        <strain evidence="2">DSM 45789</strain>
    </source>
</reference>
<dbReference type="SUPFAM" id="SSF51219">
    <property type="entry name" value="TRAP-like"/>
    <property type="match status" value="1"/>
</dbReference>
<name>A0A1I6REB4_9BACL</name>
<evidence type="ECO:0000313" key="2">
    <source>
        <dbReference type="Proteomes" id="UP000198660"/>
    </source>
</evidence>
<dbReference type="InterPro" id="IPR016031">
    <property type="entry name" value="Trp_RNA-bd_attenuator-like_dom"/>
</dbReference>
<dbReference type="PANTHER" id="PTHR38074:SF1">
    <property type="entry name" value="ALTERED INHERITANCE OF MITOCHONDRIA PROTEIN 24, MITOCHONDRIAL"/>
    <property type="match status" value="1"/>
</dbReference>
<dbReference type="Gene3D" id="3.60.160.10">
    <property type="entry name" value="Mitochondrial biogenesis AIM24"/>
    <property type="match status" value="1"/>
</dbReference>
<dbReference type="InterPro" id="IPR002838">
    <property type="entry name" value="AIM24"/>
</dbReference>
<gene>
    <name evidence="1" type="ORF">SAMN05444972_10530</name>
</gene>
<accession>A0A1I6REB4</accession>
<protein>
    <submittedName>
        <fullName evidence="1">Uncharacterized conserved protein, AIM24 family</fullName>
    </submittedName>
</protein>
<evidence type="ECO:0000313" key="1">
    <source>
        <dbReference type="EMBL" id="SFS62995.1"/>
    </source>
</evidence>
<dbReference type="Proteomes" id="UP000198660">
    <property type="component" value="Unassembled WGS sequence"/>
</dbReference>
<dbReference type="PANTHER" id="PTHR38074">
    <property type="entry name" value="ALTERED INHERITANCE OF MITOCHONDRIA PROTEIN 24, MITOCHONDRIAL"/>
    <property type="match status" value="1"/>
</dbReference>
<keyword evidence="2" id="KW-1185">Reference proteome</keyword>
<proteinExistence type="predicted"/>
<organism evidence="1 2">
    <name type="scientific">Marininema halotolerans</name>
    <dbReference type="NCBI Taxonomy" id="1155944"/>
    <lineage>
        <taxon>Bacteria</taxon>
        <taxon>Bacillati</taxon>
        <taxon>Bacillota</taxon>
        <taxon>Bacilli</taxon>
        <taxon>Bacillales</taxon>
        <taxon>Thermoactinomycetaceae</taxon>
        <taxon>Marininema</taxon>
    </lineage>
</organism>
<dbReference type="Pfam" id="PF01987">
    <property type="entry name" value="AIM24"/>
    <property type="match status" value="1"/>
</dbReference>
<dbReference type="EMBL" id="FPAA01000005">
    <property type="protein sequence ID" value="SFS62995.1"/>
    <property type="molecule type" value="Genomic_DNA"/>
</dbReference>
<dbReference type="OrthoDB" id="8707822at2"/>
<dbReference type="AlphaFoldDB" id="A0A1I6REB4"/>
<dbReference type="RefSeq" id="WP_091836242.1">
    <property type="nucleotide sequence ID" value="NZ_FPAA01000005.1"/>
</dbReference>
<dbReference type="InterPro" id="IPR036983">
    <property type="entry name" value="AIM24_sf"/>
</dbReference>
<sequence length="220" mass="23564">MAESLKHLLEKSEEVTASESFVLQNPKALKIHVTDSVFCRAGSMIAYQGNISFASTSGGIGKWMKKKLTGEGFPLMKATGNGDLFLADNAADITILKLTGESLFIEGRHLLAFEQTVDWDISVMRGAGIASGGVFTCRLSGHGFVAISSHGAPIALDTPVVVDPNAVIGWTADLSPRMKTDFNLKTLFGRSSGETFQLSFDGKGKVLVQPAELYSFGKEE</sequence>